<organism evidence="1 2">
    <name type="scientific">Persea americana</name>
    <name type="common">Avocado</name>
    <dbReference type="NCBI Taxonomy" id="3435"/>
    <lineage>
        <taxon>Eukaryota</taxon>
        <taxon>Viridiplantae</taxon>
        <taxon>Streptophyta</taxon>
        <taxon>Embryophyta</taxon>
        <taxon>Tracheophyta</taxon>
        <taxon>Spermatophyta</taxon>
        <taxon>Magnoliopsida</taxon>
        <taxon>Magnoliidae</taxon>
        <taxon>Laurales</taxon>
        <taxon>Lauraceae</taxon>
        <taxon>Persea</taxon>
    </lineage>
</organism>
<keyword evidence="2" id="KW-1185">Reference proteome</keyword>
<gene>
    <name evidence="1" type="ORF">MRB53_024639</name>
</gene>
<evidence type="ECO:0000313" key="1">
    <source>
        <dbReference type="EMBL" id="KAJ8631316.1"/>
    </source>
</evidence>
<evidence type="ECO:0000313" key="2">
    <source>
        <dbReference type="Proteomes" id="UP001234297"/>
    </source>
</evidence>
<name>A0ACC2LCY9_PERAE</name>
<comment type="caution">
    <text evidence="1">The sequence shown here is derived from an EMBL/GenBank/DDBJ whole genome shotgun (WGS) entry which is preliminary data.</text>
</comment>
<dbReference type="Proteomes" id="UP001234297">
    <property type="component" value="Chromosome 7"/>
</dbReference>
<protein>
    <submittedName>
        <fullName evidence="1">Uncharacterized protein</fullName>
    </submittedName>
</protein>
<reference evidence="1 2" key="1">
    <citation type="journal article" date="2022" name="Hortic Res">
        <title>A haplotype resolved chromosomal level avocado genome allows analysis of novel avocado genes.</title>
        <authorList>
            <person name="Nath O."/>
            <person name="Fletcher S.J."/>
            <person name="Hayward A."/>
            <person name="Shaw L.M."/>
            <person name="Masouleh A.K."/>
            <person name="Furtado A."/>
            <person name="Henry R.J."/>
            <person name="Mitter N."/>
        </authorList>
    </citation>
    <scope>NUCLEOTIDE SEQUENCE [LARGE SCALE GENOMIC DNA]</scope>
    <source>
        <strain evidence="2">cv. Hass</strain>
    </source>
</reference>
<proteinExistence type="predicted"/>
<dbReference type="EMBL" id="CM056815">
    <property type="protein sequence ID" value="KAJ8631316.1"/>
    <property type="molecule type" value="Genomic_DNA"/>
</dbReference>
<sequence>MSTFGSNTGHRRQKIGEEKRLLESEKENKRSFKDRESNHFRVEDFEFLCFVRHRFDSDLQMNIVNS</sequence>
<accession>A0ACC2LCY9</accession>